<evidence type="ECO:0000256" key="1">
    <source>
        <dbReference type="SAM" id="SignalP"/>
    </source>
</evidence>
<evidence type="ECO:0000313" key="2">
    <source>
        <dbReference type="EMBL" id="HIW87670.1"/>
    </source>
</evidence>
<protein>
    <submittedName>
        <fullName evidence="2">Uncharacterized protein</fullName>
    </submittedName>
</protein>
<dbReference type="AlphaFoldDB" id="A0A9D1RHT3"/>
<feature type="chain" id="PRO_5038963191" evidence="1">
    <location>
        <begin position="20"/>
        <end position="324"/>
    </location>
</feature>
<comment type="caution">
    <text evidence="2">The sequence shown here is derived from an EMBL/GenBank/DDBJ whole genome shotgun (WGS) entry which is preliminary data.</text>
</comment>
<gene>
    <name evidence="2" type="ORF">IAC47_05290</name>
</gene>
<organism evidence="2 3">
    <name type="scientific">Candidatus Onthomorpha intestinigallinarum</name>
    <dbReference type="NCBI Taxonomy" id="2840880"/>
    <lineage>
        <taxon>Bacteria</taxon>
        <taxon>Pseudomonadati</taxon>
        <taxon>Bacteroidota</taxon>
        <taxon>Bacteroidia</taxon>
        <taxon>Bacteroidales</taxon>
        <taxon>Candidatus Onthomorpha</taxon>
    </lineage>
</organism>
<name>A0A9D1RHT3_9BACT</name>
<reference evidence="2" key="2">
    <citation type="submission" date="2021-04" db="EMBL/GenBank/DDBJ databases">
        <authorList>
            <person name="Gilroy R."/>
        </authorList>
    </citation>
    <scope>NUCLEOTIDE SEQUENCE</scope>
    <source>
        <strain evidence="2">Gambia16-930</strain>
    </source>
</reference>
<dbReference type="EMBL" id="DXGG01000168">
    <property type="protein sequence ID" value="HIW87670.1"/>
    <property type="molecule type" value="Genomic_DNA"/>
</dbReference>
<evidence type="ECO:0000313" key="3">
    <source>
        <dbReference type="Proteomes" id="UP000824267"/>
    </source>
</evidence>
<feature type="signal peptide" evidence="1">
    <location>
        <begin position="1"/>
        <end position="19"/>
    </location>
</feature>
<dbReference type="Proteomes" id="UP000824267">
    <property type="component" value="Unassembled WGS sequence"/>
</dbReference>
<keyword evidence="1" id="KW-0732">Signal</keyword>
<reference evidence="2" key="1">
    <citation type="journal article" date="2021" name="PeerJ">
        <title>Extensive microbial diversity within the chicken gut microbiome revealed by metagenomics and culture.</title>
        <authorList>
            <person name="Gilroy R."/>
            <person name="Ravi A."/>
            <person name="Getino M."/>
            <person name="Pursley I."/>
            <person name="Horton D.L."/>
            <person name="Alikhan N.F."/>
            <person name="Baker D."/>
            <person name="Gharbi K."/>
            <person name="Hall N."/>
            <person name="Watson M."/>
            <person name="Adriaenssens E.M."/>
            <person name="Foster-Nyarko E."/>
            <person name="Jarju S."/>
            <person name="Secka A."/>
            <person name="Antonio M."/>
            <person name="Oren A."/>
            <person name="Chaudhuri R.R."/>
            <person name="La Ragione R."/>
            <person name="Hildebrand F."/>
            <person name="Pallen M.J."/>
        </authorList>
    </citation>
    <scope>NUCLEOTIDE SEQUENCE</scope>
    <source>
        <strain evidence="2">Gambia16-930</strain>
    </source>
</reference>
<proteinExistence type="predicted"/>
<sequence length="324" mass="36499">MNRVLGFILFLSASPFINAQEQLDSVFFRNGNTYAVNVIRSNNESIEYMYPNETVINETYKTQLLRIKYRSGRIEECSELLKIKRITNFSDWENVVVTYLADDTKGLEKVSEISYVSGWGGAWAAGMGYNKAIQGLQKKAAKLGCGLILIHGSPNMTNTKFGAGTRVNASAYKIPDAYENDAKHDSSPALISSGMKLAMEDSVHYTPDKDTVNNPYVKTVIDKMAIIKRVIRKDDFTAVEISIKRGKRQWCNINEDTYIEADGIRYTMTCADGIATAPEKTYFPYTEDSVTFTLFFPPIPKSAASMHLIESTYSDFRFYGIQLR</sequence>
<accession>A0A9D1RHT3</accession>